<gene>
    <name evidence="1" type="ORF">GCM10009102_25970</name>
</gene>
<dbReference type="SUPFAM" id="SSF53067">
    <property type="entry name" value="Actin-like ATPase domain"/>
    <property type="match status" value="1"/>
</dbReference>
<dbReference type="PANTHER" id="PTHR18964:SF169">
    <property type="entry name" value="N-ACETYLMANNOSAMINE KINASE"/>
    <property type="match status" value="1"/>
</dbReference>
<dbReference type="PANTHER" id="PTHR18964">
    <property type="entry name" value="ROK (REPRESSOR, ORF, KINASE) FAMILY"/>
    <property type="match status" value="1"/>
</dbReference>
<proteinExistence type="predicted"/>
<sequence length="393" mass="40834">MTGITAGTYPPRFLREDGRRTATANERVLLDLLSRNGAASRADLARLTGLAPHSITRLIEPLLARGLLRESAPVVSGPGKPSTRLSLVGSAAFSVGMSVMTDAVSMVLLDFAGTIAAAHSEPLADPAILPASAQMRRMIDAAITATGWDRAALVGIGVGVTGYFIGDGARLNPPRLLDAWALLPLDTLLADAFGHKVWIDNDGNVAAVGEAMLGHGRQARDFAYLYFSAGFGGGVISNGHPLRGRHGNAGEFAAILPTGWPQPNLEGLRAGFAASGVDYPNIHVMLTDFDPAHPAVDAWLDAIMPSLDLVASAISATIDPALIVLGGRLPVALSERIVRRIALTNPERRGFRRPAARIVASTLASDAAAVGAAALPLQAAFFGAADMPVGDTA</sequence>
<keyword evidence="2" id="KW-1185">Reference proteome</keyword>
<dbReference type="RefSeq" id="WP_163958319.1">
    <property type="nucleotide sequence ID" value="NZ_BAAAES010000009.1"/>
</dbReference>
<dbReference type="SUPFAM" id="SSF46785">
    <property type="entry name" value="Winged helix' DNA-binding domain"/>
    <property type="match status" value="1"/>
</dbReference>
<dbReference type="Pfam" id="PF00480">
    <property type="entry name" value="ROK"/>
    <property type="match status" value="1"/>
</dbReference>
<comment type="caution">
    <text evidence="1">The sequence shown here is derived from an EMBL/GenBank/DDBJ whole genome shotgun (WGS) entry which is preliminary data.</text>
</comment>
<dbReference type="Gene3D" id="3.30.420.40">
    <property type="match status" value="2"/>
</dbReference>
<accession>A0ABN1HYF7</accession>
<name>A0ABN1HYF7_9SPHN</name>
<reference evidence="1 2" key="1">
    <citation type="journal article" date="2019" name="Int. J. Syst. Evol. Microbiol.">
        <title>The Global Catalogue of Microorganisms (GCM) 10K type strain sequencing project: providing services to taxonomists for standard genome sequencing and annotation.</title>
        <authorList>
            <consortium name="The Broad Institute Genomics Platform"/>
            <consortium name="The Broad Institute Genome Sequencing Center for Infectious Disease"/>
            <person name="Wu L."/>
            <person name="Ma J."/>
        </authorList>
    </citation>
    <scope>NUCLEOTIDE SEQUENCE [LARGE SCALE GENOMIC DNA]</scope>
    <source>
        <strain evidence="1 2">JCM 14603</strain>
    </source>
</reference>
<organism evidence="1 2">
    <name type="scientific">Sphingomonas insulae</name>
    <dbReference type="NCBI Taxonomy" id="424800"/>
    <lineage>
        <taxon>Bacteria</taxon>
        <taxon>Pseudomonadati</taxon>
        <taxon>Pseudomonadota</taxon>
        <taxon>Alphaproteobacteria</taxon>
        <taxon>Sphingomonadales</taxon>
        <taxon>Sphingomonadaceae</taxon>
        <taxon>Sphingomonas</taxon>
    </lineage>
</organism>
<protein>
    <submittedName>
        <fullName evidence="1">ROK family transcriptional regulator</fullName>
    </submittedName>
</protein>
<dbReference type="InterPro" id="IPR000600">
    <property type="entry name" value="ROK"/>
</dbReference>
<dbReference type="Proteomes" id="UP001500238">
    <property type="component" value="Unassembled WGS sequence"/>
</dbReference>
<dbReference type="Gene3D" id="1.10.10.10">
    <property type="entry name" value="Winged helix-like DNA-binding domain superfamily/Winged helix DNA-binding domain"/>
    <property type="match status" value="1"/>
</dbReference>
<dbReference type="InterPro" id="IPR036388">
    <property type="entry name" value="WH-like_DNA-bd_sf"/>
</dbReference>
<dbReference type="EMBL" id="BAAAES010000009">
    <property type="protein sequence ID" value="GAA0673202.1"/>
    <property type="molecule type" value="Genomic_DNA"/>
</dbReference>
<evidence type="ECO:0000313" key="2">
    <source>
        <dbReference type="Proteomes" id="UP001500238"/>
    </source>
</evidence>
<evidence type="ECO:0000313" key="1">
    <source>
        <dbReference type="EMBL" id="GAA0673202.1"/>
    </source>
</evidence>
<dbReference type="InterPro" id="IPR036390">
    <property type="entry name" value="WH_DNA-bd_sf"/>
</dbReference>
<dbReference type="InterPro" id="IPR043129">
    <property type="entry name" value="ATPase_NBD"/>
</dbReference>